<reference evidence="8 9" key="1">
    <citation type="submission" date="2023-08" db="EMBL/GenBank/DDBJ databases">
        <title>Helicovermis profunda gen. nov., sp. nov., a novel mesophilic, fermentative bacterium within the Bacillota from a deep-sea hydrothermal vent chimney.</title>
        <authorList>
            <person name="Miyazaki U."/>
            <person name="Mizutani D."/>
            <person name="Hashimoto Y."/>
            <person name="Tame A."/>
            <person name="Sawayama S."/>
            <person name="Miyazaki J."/>
            <person name="Takai K."/>
            <person name="Nakagawa S."/>
        </authorList>
    </citation>
    <scope>NUCLEOTIDE SEQUENCE [LARGE SCALE GENOMIC DNA]</scope>
    <source>
        <strain evidence="8 9">S502</strain>
    </source>
</reference>
<evidence type="ECO:0000259" key="7">
    <source>
        <dbReference type="Pfam" id="PF01628"/>
    </source>
</evidence>
<dbReference type="GO" id="GO:0045892">
    <property type="term" value="P:negative regulation of DNA-templated transcription"/>
    <property type="evidence" value="ECO:0007669"/>
    <property type="project" value="UniProtKB-UniRule"/>
</dbReference>
<dbReference type="EMBL" id="AP028654">
    <property type="protein sequence ID" value="BEP29688.1"/>
    <property type="molecule type" value="Genomic_DNA"/>
</dbReference>
<dbReference type="SUPFAM" id="SSF55781">
    <property type="entry name" value="GAF domain-like"/>
    <property type="match status" value="1"/>
</dbReference>
<comment type="function">
    <text evidence="5 6">Negative regulator of class I heat shock genes (grpE-dnaK-dnaJ and groELS operons). Prevents heat-shock induction of these operons.</text>
</comment>
<evidence type="ECO:0000256" key="3">
    <source>
        <dbReference type="ARBA" id="ARBA00023016"/>
    </source>
</evidence>
<dbReference type="GO" id="GO:0003677">
    <property type="term" value="F:DNA binding"/>
    <property type="evidence" value="ECO:0007669"/>
    <property type="project" value="InterPro"/>
</dbReference>
<dbReference type="FunFam" id="1.10.10.10:FF:000049">
    <property type="entry name" value="Heat-inducible transcription repressor HrcA"/>
    <property type="match status" value="1"/>
</dbReference>
<keyword evidence="1 6" id="KW-0678">Repressor</keyword>
<evidence type="ECO:0000256" key="4">
    <source>
        <dbReference type="ARBA" id="ARBA00023163"/>
    </source>
</evidence>
<keyword evidence="4 6" id="KW-0804">Transcription</keyword>
<name>A0AAU9EJB4_9FIRM</name>
<dbReference type="RefSeq" id="WP_338535308.1">
    <property type="nucleotide sequence ID" value="NZ_AP028654.1"/>
</dbReference>
<sequence length="342" mass="38932">MKNSERKMKILQVIIDDFINTAHPVGSRTIAKKYPLGISSATIRNEMADLEELGYLLQPHTSSGRIPSDRGYRLYVDNLMDKDIIIAREKRNIIRELLLNKVIEADDIINQTVQLLSDLTGYVGIVSMPQFNKSRLKNMKFVRISDSKVLMIFVSDSGTYKSLPILLNGISQEVLDIVNDSLLKLLKGITIEEINIKLVNNLKKEFPEYSNFIDYLVPIMRDIFREMDEVELYVNGTGNLFNSPEFKSIEEASVLLNIFENKKDLYELFADVSESISVKIGSELSIKEFSDCSMVATSYKFNGEYIGKIGVIGPKRMNYDIVISVVDYIRETLSEIFSGIYL</sequence>
<dbReference type="Pfam" id="PF01628">
    <property type="entry name" value="HrcA"/>
    <property type="match status" value="1"/>
</dbReference>
<dbReference type="InterPro" id="IPR036388">
    <property type="entry name" value="WH-like_DNA-bd_sf"/>
</dbReference>
<dbReference type="Gene3D" id="3.30.390.60">
    <property type="entry name" value="Heat-inducible transcription repressor hrca homolog, domain 3"/>
    <property type="match status" value="1"/>
</dbReference>
<dbReference type="PIRSF" id="PIRSF005485">
    <property type="entry name" value="HrcA"/>
    <property type="match status" value="1"/>
</dbReference>
<dbReference type="Proteomes" id="UP001321786">
    <property type="component" value="Chromosome"/>
</dbReference>
<gene>
    <name evidence="6 8" type="primary">hrcA</name>
    <name evidence="8" type="ORF">HLPR_20190</name>
</gene>
<dbReference type="InterPro" id="IPR023120">
    <property type="entry name" value="WHTH_transcript_rep_HrcA_IDD"/>
</dbReference>
<keyword evidence="9" id="KW-1185">Reference proteome</keyword>
<comment type="similarity">
    <text evidence="6">Belongs to the HrcA family.</text>
</comment>
<keyword evidence="2 6" id="KW-0805">Transcription regulation</keyword>
<dbReference type="InterPro" id="IPR029016">
    <property type="entry name" value="GAF-like_dom_sf"/>
</dbReference>
<evidence type="ECO:0000256" key="5">
    <source>
        <dbReference type="ARBA" id="ARBA00055319"/>
    </source>
</evidence>
<dbReference type="InterPro" id="IPR036390">
    <property type="entry name" value="WH_DNA-bd_sf"/>
</dbReference>
<proteinExistence type="inferred from homology"/>
<dbReference type="InterPro" id="IPR002571">
    <property type="entry name" value="HrcA"/>
</dbReference>
<keyword evidence="3 6" id="KW-0346">Stress response</keyword>
<evidence type="ECO:0000313" key="9">
    <source>
        <dbReference type="Proteomes" id="UP001321786"/>
    </source>
</evidence>
<dbReference type="KEGG" id="hprf:HLPR_20190"/>
<dbReference type="Gene3D" id="3.30.450.40">
    <property type="match status" value="1"/>
</dbReference>
<accession>A0AAU9EJB4</accession>
<evidence type="ECO:0000256" key="2">
    <source>
        <dbReference type="ARBA" id="ARBA00023015"/>
    </source>
</evidence>
<dbReference type="PANTHER" id="PTHR34824:SF1">
    <property type="entry name" value="HEAT-INDUCIBLE TRANSCRIPTION REPRESSOR HRCA"/>
    <property type="match status" value="1"/>
</dbReference>
<dbReference type="NCBIfam" id="TIGR00331">
    <property type="entry name" value="hrcA"/>
    <property type="match status" value="1"/>
</dbReference>
<dbReference type="InterPro" id="IPR021153">
    <property type="entry name" value="HrcA_C"/>
</dbReference>
<dbReference type="Gene3D" id="1.10.10.10">
    <property type="entry name" value="Winged helix-like DNA-binding domain superfamily/Winged helix DNA-binding domain"/>
    <property type="match status" value="1"/>
</dbReference>
<evidence type="ECO:0000256" key="6">
    <source>
        <dbReference type="HAMAP-Rule" id="MF_00081"/>
    </source>
</evidence>
<evidence type="ECO:0000313" key="8">
    <source>
        <dbReference type="EMBL" id="BEP29688.1"/>
    </source>
</evidence>
<evidence type="ECO:0000256" key="1">
    <source>
        <dbReference type="ARBA" id="ARBA00022491"/>
    </source>
</evidence>
<protein>
    <recommendedName>
        <fullName evidence="6">Heat-inducible transcription repressor HrcA</fullName>
    </recommendedName>
</protein>
<dbReference type="HAMAP" id="MF_00081">
    <property type="entry name" value="HrcA"/>
    <property type="match status" value="1"/>
</dbReference>
<organism evidence="8 9">
    <name type="scientific">Helicovermis profundi</name>
    <dbReference type="NCBI Taxonomy" id="3065157"/>
    <lineage>
        <taxon>Bacteria</taxon>
        <taxon>Bacillati</taxon>
        <taxon>Bacillota</taxon>
        <taxon>Clostridia</taxon>
        <taxon>Helicovermis</taxon>
    </lineage>
</organism>
<dbReference type="SUPFAM" id="SSF46785">
    <property type="entry name" value="Winged helix' DNA-binding domain"/>
    <property type="match status" value="1"/>
</dbReference>
<dbReference type="PANTHER" id="PTHR34824">
    <property type="entry name" value="HEAT-INDUCIBLE TRANSCRIPTION REPRESSOR HRCA"/>
    <property type="match status" value="1"/>
</dbReference>
<dbReference type="AlphaFoldDB" id="A0AAU9EJB4"/>
<feature type="domain" description="Heat-inducible transcription repressor HrcA C-terminal" evidence="7">
    <location>
        <begin position="106"/>
        <end position="323"/>
    </location>
</feature>